<reference evidence="1 2" key="1">
    <citation type="submission" date="2019-05" db="EMBL/GenBank/DDBJ databases">
        <title>Another draft genome of Portunus trituberculatus and its Hox gene families provides insights of decapod evolution.</title>
        <authorList>
            <person name="Jeong J.-H."/>
            <person name="Song I."/>
            <person name="Kim S."/>
            <person name="Choi T."/>
            <person name="Kim D."/>
            <person name="Ryu S."/>
            <person name="Kim W."/>
        </authorList>
    </citation>
    <scope>NUCLEOTIDE SEQUENCE [LARGE SCALE GENOMIC DNA]</scope>
    <source>
        <tissue evidence="1">Muscle</tissue>
    </source>
</reference>
<dbReference type="AlphaFoldDB" id="A0A5B7GFM8"/>
<evidence type="ECO:0000313" key="1">
    <source>
        <dbReference type="EMBL" id="MPC55968.1"/>
    </source>
</evidence>
<name>A0A5B7GFM8_PORTR</name>
<protein>
    <submittedName>
        <fullName evidence="1">Uncharacterized protein</fullName>
    </submittedName>
</protein>
<accession>A0A5B7GFM8</accession>
<proteinExistence type="predicted"/>
<gene>
    <name evidence="1" type="ORF">E2C01_049917</name>
</gene>
<organism evidence="1 2">
    <name type="scientific">Portunus trituberculatus</name>
    <name type="common">Swimming crab</name>
    <name type="synonym">Neptunus trituberculatus</name>
    <dbReference type="NCBI Taxonomy" id="210409"/>
    <lineage>
        <taxon>Eukaryota</taxon>
        <taxon>Metazoa</taxon>
        <taxon>Ecdysozoa</taxon>
        <taxon>Arthropoda</taxon>
        <taxon>Crustacea</taxon>
        <taxon>Multicrustacea</taxon>
        <taxon>Malacostraca</taxon>
        <taxon>Eumalacostraca</taxon>
        <taxon>Eucarida</taxon>
        <taxon>Decapoda</taxon>
        <taxon>Pleocyemata</taxon>
        <taxon>Brachyura</taxon>
        <taxon>Eubrachyura</taxon>
        <taxon>Portunoidea</taxon>
        <taxon>Portunidae</taxon>
        <taxon>Portuninae</taxon>
        <taxon>Portunus</taxon>
    </lineage>
</organism>
<dbReference type="EMBL" id="VSRR010013587">
    <property type="protein sequence ID" value="MPC55968.1"/>
    <property type="molecule type" value="Genomic_DNA"/>
</dbReference>
<comment type="caution">
    <text evidence="1">The sequence shown here is derived from an EMBL/GenBank/DDBJ whole genome shotgun (WGS) entry which is preliminary data.</text>
</comment>
<evidence type="ECO:0000313" key="2">
    <source>
        <dbReference type="Proteomes" id="UP000324222"/>
    </source>
</evidence>
<dbReference type="Proteomes" id="UP000324222">
    <property type="component" value="Unassembled WGS sequence"/>
</dbReference>
<sequence>MHKGDRRRGTGYKDTARYRPAGHWTVHGCRQSGRCQASRTRVRRAQTFHSLQTLFTIIEKLPLTLSPACLSPWPPLHPLANPPWCTLLREQGGRGTGVGARAWVAWQGWVGGEGVIRPTSERRAEISLVRRQRNHSHLERLGYFRREVAGFVLANDGKIYTEENN</sequence>
<keyword evidence="2" id="KW-1185">Reference proteome</keyword>